<dbReference type="InterPro" id="IPR036770">
    <property type="entry name" value="Ankyrin_rpt-contain_sf"/>
</dbReference>
<name>A0AA40FCP9_9HYME</name>
<dbReference type="SMART" id="SM00248">
    <property type="entry name" value="ANK"/>
    <property type="match status" value="4"/>
</dbReference>
<dbReference type="InterPro" id="IPR002110">
    <property type="entry name" value="Ankyrin_rpt"/>
</dbReference>
<dbReference type="SUPFAM" id="SSF48403">
    <property type="entry name" value="Ankyrin repeat"/>
    <property type="match status" value="1"/>
</dbReference>
<feature type="repeat" description="ANK" evidence="3">
    <location>
        <begin position="670"/>
        <end position="696"/>
    </location>
</feature>
<evidence type="ECO:0000313" key="5">
    <source>
        <dbReference type="Proteomes" id="UP001177670"/>
    </source>
</evidence>
<evidence type="ECO:0000256" key="2">
    <source>
        <dbReference type="ARBA" id="ARBA00023043"/>
    </source>
</evidence>
<keyword evidence="5" id="KW-1185">Reference proteome</keyword>
<dbReference type="AlphaFoldDB" id="A0AA40FCP9"/>
<dbReference type="PROSITE" id="PS50297">
    <property type="entry name" value="ANK_REP_REGION"/>
    <property type="match status" value="2"/>
</dbReference>
<dbReference type="EMBL" id="JAHYIQ010000074">
    <property type="protein sequence ID" value="KAK1116445.1"/>
    <property type="molecule type" value="Genomic_DNA"/>
</dbReference>
<gene>
    <name evidence="4" type="ORF">K0M31_019034</name>
</gene>
<dbReference type="PANTHER" id="PTHR46680:SF3">
    <property type="entry name" value="NF-KAPPA-B INHIBITOR CACTUS"/>
    <property type="match status" value="1"/>
</dbReference>
<dbReference type="GO" id="GO:0051059">
    <property type="term" value="F:NF-kappaB binding"/>
    <property type="evidence" value="ECO:0007669"/>
    <property type="project" value="TreeGrafter"/>
</dbReference>
<feature type="repeat" description="ANK" evidence="3">
    <location>
        <begin position="739"/>
        <end position="771"/>
    </location>
</feature>
<reference evidence="4" key="1">
    <citation type="submission" date="2021-10" db="EMBL/GenBank/DDBJ databases">
        <title>Melipona bicolor Genome sequencing and assembly.</title>
        <authorList>
            <person name="Araujo N.S."/>
            <person name="Arias M.C."/>
        </authorList>
    </citation>
    <scope>NUCLEOTIDE SEQUENCE</scope>
    <source>
        <strain evidence="4">USP_2M_L1-L4_2017</strain>
        <tissue evidence="4">Whole body</tissue>
    </source>
</reference>
<keyword evidence="1" id="KW-0677">Repeat</keyword>
<accession>A0AA40FCP9</accession>
<dbReference type="Proteomes" id="UP001177670">
    <property type="component" value="Unassembled WGS sequence"/>
</dbReference>
<comment type="caution">
    <text evidence="4">The sequence shown here is derived from an EMBL/GenBank/DDBJ whole genome shotgun (WGS) entry which is preliminary data.</text>
</comment>
<dbReference type="InterPro" id="IPR051070">
    <property type="entry name" value="NF-kappa-B_inhibitor"/>
</dbReference>
<sequence>MDPPLPSILKKRRLQRIDGKPIIECKREFTLPHKFPSMINTPKCNSVFEKFTTSNTSVQSSLNGLKSKKILATNKITKLRIKTKDGIDLGEVKVQLLTSDQKNLLNVPQIVKIQQTSNCMKNSIAGLSTSSQSNTVKIVKPLESQLCRETQKCIRESYCPVKQQFVVSPSKISIARNKNKNVIQKHQVLSKVNKKNQSNSPVNDNKYRLLHNVPAISKNTTEPEKTLVLINKQEIRNEHIFKNNKKCLENKNNDILKKINITDVKSSMIQLAESKFPIVRCERLQIPTTKVNINKIERQQKGNNAPSHENIKKRKRFYLTNDEWNHSAKRIENASNNNSLSLESSENQKHINILKEPTRFDDDVIVCEKYEIASQQCNNIQEEECTIVPMSNKDVDNETQSVFIKVNAKPNFDRNEIICKNNILNENPEFDISHDGEKDNEKKEKLSEYLNVIKEALTSVKDEQLRIKALHALAECGVGIAKQVPIIPPERLRTVHDSQIQTDVFGLLDRQSFVLVKKTMSTIERIKQIEHSTVNPCPAMKDVQTQTEVQIQTESKLLNNIYNTDLFSILEGPHMEVPIQNTLDIDNYFNEFFNNNSDINKVQKILSTPHSLCKKVAAQLKKDYDELQYCDDNGMLNIHRAVVNNQLHEMQKLLLILKASKTSIDILTEDGMTSLELAIQHDASESIVKLLLEAGAKPISSEFICDSAVLLASKQSSPLLPLLLNYVTEPQLLNREDSSGLAPLHYCALNGFLNGVIALVEVGADINLKDHRSGRTPFFHALENNYILVAQKLLECGAIANLPNFSGQSVLSLIDETNNFSFKALLKQIVI</sequence>
<dbReference type="Pfam" id="PF12796">
    <property type="entry name" value="Ank_2"/>
    <property type="match status" value="1"/>
</dbReference>
<dbReference type="PANTHER" id="PTHR46680">
    <property type="entry name" value="NF-KAPPA-B INHIBITOR ALPHA"/>
    <property type="match status" value="1"/>
</dbReference>
<evidence type="ECO:0000313" key="4">
    <source>
        <dbReference type="EMBL" id="KAK1116445.1"/>
    </source>
</evidence>
<evidence type="ECO:0000256" key="1">
    <source>
        <dbReference type="ARBA" id="ARBA00022737"/>
    </source>
</evidence>
<evidence type="ECO:0000256" key="3">
    <source>
        <dbReference type="PROSITE-ProRule" id="PRU00023"/>
    </source>
</evidence>
<keyword evidence="2 3" id="KW-0040">ANK repeat</keyword>
<protein>
    <submittedName>
        <fullName evidence="4">Uncharacterized protein</fullName>
    </submittedName>
</protein>
<dbReference type="GO" id="GO:0005829">
    <property type="term" value="C:cytosol"/>
    <property type="evidence" value="ECO:0007669"/>
    <property type="project" value="TreeGrafter"/>
</dbReference>
<proteinExistence type="predicted"/>
<dbReference type="GO" id="GO:0071356">
    <property type="term" value="P:cellular response to tumor necrosis factor"/>
    <property type="evidence" value="ECO:0007669"/>
    <property type="project" value="TreeGrafter"/>
</dbReference>
<dbReference type="Gene3D" id="1.25.40.20">
    <property type="entry name" value="Ankyrin repeat-containing domain"/>
    <property type="match status" value="1"/>
</dbReference>
<organism evidence="4 5">
    <name type="scientific">Melipona bicolor</name>
    <dbReference type="NCBI Taxonomy" id="60889"/>
    <lineage>
        <taxon>Eukaryota</taxon>
        <taxon>Metazoa</taxon>
        <taxon>Ecdysozoa</taxon>
        <taxon>Arthropoda</taxon>
        <taxon>Hexapoda</taxon>
        <taxon>Insecta</taxon>
        <taxon>Pterygota</taxon>
        <taxon>Neoptera</taxon>
        <taxon>Endopterygota</taxon>
        <taxon>Hymenoptera</taxon>
        <taxon>Apocrita</taxon>
        <taxon>Aculeata</taxon>
        <taxon>Apoidea</taxon>
        <taxon>Anthophila</taxon>
        <taxon>Apidae</taxon>
        <taxon>Melipona</taxon>
    </lineage>
</organism>
<dbReference type="PROSITE" id="PS50088">
    <property type="entry name" value="ANK_REPEAT"/>
    <property type="match status" value="2"/>
</dbReference>